<dbReference type="SUPFAM" id="SSF53649">
    <property type="entry name" value="Alkaline phosphatase-like"/>
    <property type="match status" value="1"/>
</dbReference>
<reference evidence="3 4" key="1">
    <citation type="submission" date="2010-05" db="EMBL/GenBank/DDBJ databases">
        <title>The Genome Sequence of Thecamonas trahens ATCC 50062.</title>
        <authorList>
            <consortium name="The Broad Institute Genome Sequencing Platform"/>
            <person name="Russ C."/>
            <person name="Cuomo C."/>
            <person name="Shea T."/>
            <person name="Young S.K."/>
            <person name="Zeng Q."/>
            <person name="Koehrsen M."/>
            <person name="Haas B."/>
            <person name="Borodovsky M."/>
            <person name="Guigo R."/>
            <person name="Alvarado L."/>
            <person name="Berlin A."/>
            <person name="Bochicchio J."/>
            <person name="Borenstein D."/>
            <person name="Chapman S."/>
            <person name="Chen Z."/>
            <person name="Freedman E."/>
            <person name="Gellesch M."/>
            <person name="Goldberg J."/>
            <person name="Griggs A."/>
            <person name="Gujja S."/>
            <person name="Heilman E."/>
            <person name="Heiman D."/>
            <person name="Hepburn T."/>
            <person name="Howarth C."/>
            <person name="Jen D."/>
            <person name="Larson L."/>
            <person name="Mehta T."/>
            <person name="Park D."/>
            <person name="Pearson M."/>
            <person name="Roberts A."/>
            <person name="Saif S."/>
            <person name="Shenoy N."/>
            <person name="Sisk P."/>
            <person name="Stolte C."/>
            <person name="Sykes S."/>
            <person name="Thomson T."/>
            <person name="Walk T."/>
            <person name="White J."/>
            <person name="Yandava C."/>
            <person name="Burger G."/>
            <person name="Gray M.W."/>
            <person name="Holland P.W.H."/>
            <person name="King N."/>
            <person name="Lang F.B.F."/>
            <person name="Roger A.J."/>
            <person name="Ruiz-Trillo I."/>
            <person name="Lander E."/>
            <person name="Nusbaum C."/>
        </authorList>
    </citation>
    <scope>NUCLEOTIDE SEQUENCE [LARGE SCALE GENOMIC DNA]</scope>
    <source>
        <strain evidence="3 4">ATCC 50062</strain>
    </source>
</reference>
<dbReference type="RefSeq" id="XP_013758722.1">
    <property type="nucleotide sequence ID" value="XM_013903268.1"/>
</dbReference>
<dbReference type="eggNOG" id="KOG2645">
    <property type="taxonomic scope" value="Eukaryota"/>
</dbReference>
<keyword evidence="2" id="KW-0812">Transmembrane</keyword>
<dbReference type="STRING" id="461836.A0A0L0D703"/>
<feature type="transmembrane region" description="Helical" evidence="2">
    <location>
        <begin position="53"/>
        <end position="76"/>
    </location>
</feature>
<dbReference type="Gene3D" id="3.30.1360.180">
    <property type="match status" value="1"/>
</dbReference>
<dbReference type="EMBL" id="GL349450">
    <property type="protein sequence ID" value="KNC48152.1"/>
    <property type="molecule type" value="Genomic_DNA"/>
</dbReference>
<organism evidence="3 4">
    <name type="scientific">Thecamonas trahens ATCC 50062</name>
    <dbReference type="NCBI Taxonomy" id="461836"/>
    <lineage>
        <taxon>Eukaryota</taxon>
        <taxon>Apusozoa</taxon>
        <taxon>Apusomonadida</taxon>
        <taxon>Apusomonadidae</taxon>
        <taxon>Thecamonas</taxon>
    </lineage>
</organism>
<dbReference type="OMA" id="DEYVSRD"/>
<dbReference type="CDD" id="cd16018">
    <property type="entry name" value="Enpp"/>
    <property type="match status" value="1"/>
</dbReference>
<gene>
    <name evidence="3" type="ORF">AMSG_04381</name>
</gene>
<proteinExistence type="predicted"/>
<keyword evidence="4" id="KW-1185">Reference proteome</keyword>
<dbReference type="AlphaFoldDB" id="A0A0L0D703"/>
<dbReference type="GeneID" id="25563926"/>
<protein>
    <submittedName>
        <fullName evidence="3">Phosphodiesterase I</fullName>
    </submittedName>
</protein>
<dbReference type="Gene3D" id="3.40.720.10">
    <property type="entry name" value="Alkaline Phosphatase, subunit A"/>
    <property type="match status" value="1"/>
</dbReference>
<sequence>MEVELAGETRDSTALLSEKGKGKGKGNGRGPQEDGGVVARESGGGWMMAHRRWLIVAVAVVLVLGASAVGVGVAVAHARNKTSSADPADGGSGEHVVILVSLDGFRPDYFTSQRVPTPGLDALRADGVLAEGMIPQFPSLTFPNHYSVVTGLHPESHGILENDMYDPDLNATFRISNYAAVSNGAWWGGEPIWVTAIKVGYRAGVYFWPGSEAPIQGVRPDYYYRYNSSVPYPERVETLLGWLAQPPATRPRFMGLYMSAVDTAGHYYGPDSSQVDAAIVRVDAALHQLREGVARLGLLSKVNIVVLADHGMTEVSSSRGLALDNYVNVIDTPAHPVDEQLASDAAVPTVRGHLLNLSPVLQFWPDTPADDPALVLFADNIRIPPIVAFSSLGWKLVRTNASIANIGGGAHGYDPANKDMHALFIASGPAFKSGASFPEFSNIHVYPLLCKVLGLTPAPNNGSLALVEGMLA</sequence>
<keyword evidence="2" id="KW-1133">Transmembrane helix</keyword>
<dbReference type="PANTHER" id="PTHR10151">
    <property type="entry name" value="ECTONUCLEOTIDE PYROPHOSPHATASE/PHOSPHODIESTERASE"/>
    <property type="match status" value="1"/>
</dbReference>
<name>A0A0L0D703_THETB</name>
<evidence type="ECO:0000256" key="1">
    <source>
        <dbReference type="SAM" id="MobiDB-lite"/>
    </source>
</evidence>
<dbReference type="InterPro" id="IPR002591">
    <property type="entry name" value="Phosphodiest/P_Trfase"/>
</dbReference>
<dbReference type="InterPro" id="IPR017850">
    <property type="entry name" value="Alkaline_phosphatase_core_sf"/>
</dbReference>
<dbReference type="Pfam" id="PF01663">
    <property type="entry name" value="Phosphodiest"/>
    <property type="match status" value="1"/>
</dbReference>
<dbReference type="PANTHER" id="PTHR10151:SF120">
    <property type="entry name" value="BIS(5'-ADENOSYL)-TRIPHOSPHATASE"/>
    <property type="match status" value="1"/>
</dbReference>
<dbReference type="OrthoDB" id="415411at2759"/>
<feature type="region of interest" description="Disordered" evidence="1">
    <location>
        <begin position="1"/>
        <end position="38"/>
    </location>
</feature>
<evidence type="ECO:0000256" key="2">
    <source>
        <dbReference type="SAM" id="Phobius"/>
    </source>
</evidence>
<evidence type="ECO:0000313" key="3">
    <source>
        <dbReference type="EMBL" id="KNC48152.1"/>
    </source>
</evidence>
<accession>A0A0L0D703</accession>
<evidence type="ECO:0000313" key="4">
    <source>
        <dbReference type="Proteomes" id="UP000054408"/>
    </source>
</evidence>
<dbReference type="Proteomes" id="UP000054408">
    <property type="component" value="Unassembled WGS sequence"/>
</dbReference>
<keyword evidence="2" id="KW-0472">Membrane</keyword>
<dbReference type="GO" id="GO:0016787">
    <property type="term" value="F:hydrolase activity"/>
    <property type="evidence" value="ECO:0007669"/>
    <property type="project" value="UniProtKB-ARBA"/>
</dbReference>